<proteinExistence type="predicted"/>
<evidence type="ECO:0008006" key="4">
    <source>
        <dbReference type="Google" id="ProtNLM"/>
    </source>
</evidence>
<evidence type="ECO:0000313" key="3">
    <source>
        <dbReference type="Proteomes" id="UP000293550"/>
    </source>
</evidence>
<comment type="caution">
    <text evidence="2">The sequence shown here is derived from an EMBL/GenBank/DDBJ whole genome shotgun (WGS) entry which is preliminary data.</text>
</comment>
<organism evidence="2 3">
    <name type="scientific">Candidatus Finniella inopinata</name>
    <dbReference type="NCBI Taxonomy" id="1696036"/>
    <lineage>
        <taxon>Bacteria</taxon>
        <taxon>Pseudomonadati</taxon>
        <taxon>Pseudomonadota</taxon>
        <taxon>Alphaproteobacteria</taxon>
        <taxon>Holosporales</taxon>
        <taxon>Candidatus Paracaedibacteraceae</taxon>
        <taxon>Candidatus Finniella</taxon>
    </lineage>
</organism>
<evidence type="ECO:0000256" key="1">
    <source>
        <dbReference type="SAM" id="SignalP"/>
    </source>
</evidence>
<dbReference type="AlphaFoldDB" id="A0A4V2DZT5"/>
<dbReference type="Proteomes" id="UP000293550">
    <property type="component" value="Unassembled WGS sequence"/>
</dbReference>
<gene>
    <name evidence="2" type="ORF">EQU50_04375</name>
</gene>
<dbReference type="EMBL" id="SCFB01000005">
    <property type="protein sequence ID" value="RZI46177.1"/>
    <property type="molecule type" value="Genomic_DNA"/>
</dbReference>
<dbReference type="RefSeq" id="WP_130153929.1">
    <property type="nucleotide sequence ID" value="NZ_SCFB01000005.1"/>
</dbReference>
<keyword evidence="1" id="KW-0732">Signal</keyword>
<sequence>MFLIIGLLLAVSQPILASSDEMGAYDPRSTGHPNRTFIPATVLNPQLPPPVLTNQNTPYQSIYTPPCWCPGCQRHAFSKLAAEQAELTHYVQQQSRRMQDYMNLQTSVNRDFLAKITKLLQIHEEQARSSNEFHKQHTKFMQEQAAFQRETSEHIVALVGGVSQALASLQHLRDSINSAVAGLGSNSSH</sequence>
<feature type="signal peptide" evidence="1">
    <location>
        <begin position="1"/>
        <end position="17"/>
    </location>
</feature>
<name>A0A4V2DZT5_9PROT</name>
<accession>A0A4V2DZT5</accession>
<feature type="chain" id="PRO_5020455472" description="OmpH family outer membrane protein" evidence="1">
    <location>
        <begin position="18"/>
        <end position="189"/>
    </location>
</feature>
<reference evidence="2 3" key="1">
    <citation type="submission" date="2018-10" db="EMBL/GenBank/DDBJ databases">
        <title>An updated phylogeny of the Alphaproteobacteria reveals that the parasitic Rickettsiales and Holosporales have independent origins.</title>
        <authorList>
            <person name="Munoz-Gomez S.A."/>
            <person name="Hess S."/>
            <person name="Burger G."/>
            <person name="Lang B.F."/>
            <person name="Susko E."/>
            <person name="Slamovits C.H."/>
            <person name="Roger A.J."/>
        </authorList>
    </citation>
    <scope>NUCLEOTIDE SEQUENCE [LARGE SCALE GENOMIC DNA]</scope>
    <source>
        <strain evidence="2">HOLO01</strain>
    </source>
</reference>
<evidence type="ECO:0000313" key="2">
    <source>
        <dbReference type="EMBL" id="RZI46177.1"/>
    </source>
</evidence>
<keyword evidence="3" id="KW-1185">Reference proteome</keyword>
<protein>
    <recommendedName>
        <fullName evidence="4">OmpH family outer membrane protein</fullName>
    </recommendedName>
</protein>